<gene>
    <name evidence="2" type="ORF">AArc1_1335</name>
    <name evidence="3" type="ORF">AArcMg_2336</name>
</gene>
<keyword evidence="4" id="KW-1185">Reference proteome</keyword>
<dbReference type="OrthoDB" id="247722at2157"/>
<reference evidence="4" key="2">
    <citation type="submission" date="2018-02" db="EMBL/GenBank/DDBJ databases">
        <title>Phenotypic and genomic properties of facultatively anaerobic sulfur-reducing natronoarchaea from hypersaline soda lakes.</title>
        <authorList>
            <person name="Sorokin D.Y."/>
            <person name="Kublanov I.V."/>
            <person name="Roman P."/>
            <person name="Sinninghe Damste J.S."/>
            <person name="Golyshin P.N."/>
            <person name="Rojo D."/>
            <person name="Ciordia S."/>
            <person name="Mena M.D.C."/>
            <person name="Ferrer M."/>
            <person name="Messina E."/>
            <person name="Smedile F."/>
            <person name="La Spada G."/>
            <person name="La Cono V."/>
            <person name="Yakimov M.M."/>
        </authorList>
    </citation>
    <scope>NUCLEOTIDE SEQUENCE [LARGE SCALE GENOMIC DNA]</scope>
    <source>
        <strain evidence="4">AArc-Mg</strain>
    </source>
</reference>
<dbReference type="KEGG" id="nan:AArc1_1335"/>
<reference evidence="5" key="1">
    <citation type="submission" date="2017-10" db="EMBL/GenBank/DDBJ databases">
        <title>Phenotypic and genomic properties of facultatively anaerobic sulfur-reducing natronoarchaea from hypersaline soda lakes.</title>
        <authorList>
            <person name="Sorokin D.Y."/>
            <person name="Kublanov I.V."/>
            <person name="Roman P."/>
            <person name="Sinninghe Damste J.S."/>
            <person name="Golyshin P.N."/>
            <person name="Rojo D."/>
            <person name="Ciordia S."/>
            <person name="Mena Md.C."/>
            <person name="Ferrer M."/>
            <person name="Messina E."/>
            <person name="Smedile F."/>
            <person name="La Spada G."/>
            <person name="La Cono V."/>
            <person name="Yakimov M.M."/>
        </authorList>
    </citation>
    <scope>NUCLEOTIDE SEQUENCE [LARGE SCALE GENOMIC DNA]</scope>
    <source>
        <strain evidence="5">AArc1</strain>
    </source>
</reference>
<reference evidence="3" key="3">
    <citation type="journal article" date="2019" name="Int. J. Syst. Evol. Microbiol.">
        <title>Natronolimnobius sulfurireducens sp. nov. and Halalkaliarchaeum desulfuricum gen. nov., sp. nov., the first sulfur-respiring alkaliphilic haloarchaea from hypersaline alkaline lakes.</title>
        <authorList>
            <person name="Sorokin D.Y."/>
            <person name="Yakimov M."/>
            <person name="Messina E."/>
            <person name="Merkel A.Y."/>
            <person name="Bale N.J."/>
            <person name="Sinninghe Damste J.S."/>
        </authorList>
    </citation>
    <scope>NUCLEOTIDE SEQUENCE</scope>
    <source>
        <strain evidence="3">AArc-Mg</strain>
        <strain evidence="2">AArc1</strain>
    </source>
</reference>
<accession>A0A346PS35</accession>
<dbReference type="Pfam" id="PF24035">
    <property type="entry name" value="DUF7344"/>
    <property type="match status" value="1"/>
</dbReference>
<evidence type="ECO:0000313" key="2">
    <source>
        <dbReference type="EMBL" id="AXR77672.1"/>
    </source>
</evidence>
<feature type="domain" description="DUF7344" evidence="1">
    <location>
        <begin position="25"/>
        <end position="101"/>
    </location>
</feature>
<dbReference type="EMBL" id="CP027033">
    <property type="protein sequence ID" value="AXR82330.1"/>
    <property type="molecule type" value="Genomic_DNA"/>
</dbReference>
<evidence type="ECO:0000259" key="1">
    <source>
        <dbReference type="Pfam" id="PF24035"/>
    </source>
</evidence>
<proteinExistence type="predicted"/>
<dbReference type="Proteomes" id="UP000258707">
    <property type="component" value="Chromosome"/>
</dbReference>
<dbReference type="InterPro" id="IPR055768">
    <property type="entry name" value="DUF7344"/>
</dbReference>
<accession>A0A346PDS7</accession>
<dbReference type="AlphaFoldDB" id="A0A346PS35"/>
<dbReference type="KEGG" id="nag:AArcMg_2336"/>
<organism evidence="3 4">
    <name type="scientific">Natrarchaeobaculum sulfurireducens</name>
    <dbReference type="NCBI Taxonomy" id="2044521"/>
    <lineage>
        <taxon>Archaea</taxon>
        <taxon>Methanobacteriati</taxon>
        <taxon>Methanobacteriota</taxon>
        <taxon>Stenosarchaea group</taxon>
        <taxon>Halobacteria</taxon>
        <taxon>Halobacteriales</taxon>
        <taxon>Natrialbaceae</taxon>
        <taxon>Natrarchaeobaculum</taxon>
    </lineage>
</organism>
<dbReference type="RefSeq" id="WP_117363820.1">
    <property type="nucleotide sequence ID" value="NZ_CP024047.1"/>
</dbReference>
<dbReference type="GeneID" id="37642823"/>
<dbReference type="EMBL" id="CP024047">
    <property type="protein sequence ID" value="AXR77672.1"/>
    <property type="molecule type" value="Genomic_DNA"/>
</dbReference>
<name>A0A346PS35_9EURY</name>
<evidence type="ECO:0000313" key="3">
    <source>
        <dbReference type="EMBL" id="AXR82330.1"/>
    </source>
</evidence>
<protein>
    <submittedName>
        <fullName evidence="2">Transcriptional regulator, ArsR family</fullName>
    </submittedName>
</protein>
<sequence>MKHPVTTISAVRSAVDAPVDDVLRALADGDARTVVAFVATRSEVSLDRLAGVVVGASIAGEDQIASPAEHERTEITLHHDMLPRLEDCGFLTYDPDERRVTDADVPEPIVAFLEIDHDADAS</sequence>
<evidence type="ECO:0000313" key="4">
    <source>
        <dbReference type="Proteomes" id="UP000258613"/>
    </source>
</evidence>
<dbReference type="Proteomes" id="UP000258613">
    <property type="component" value="Chromosome"/>
</dbReference>
<evidence type="ECO:0000313" key="5">
    <source>
        <dbReference type="Proteomes" id="UP000258707"/>
    </source>
</evidence>